<dbReference type="PANTHER" id="PTHR38031">
    <property type="entry name" value="SULFUR CARRIER PROTEIN SLR0821-RELATED"/>
    <property type="match status" value="1"/>
</dbReference>
<dbReference type="SUPFAM" id="SSF54285">
    <property type="entry name" value="MoaD/ThiS"/>
    <property type="match status" value="1"/>
</dbReference>
<dbReference type="InterPro" id="IPR016155">
    <property type="entry name" value="Mopterin_synth/thiamin_S_b"/>
</dbReference>
<sequence length="90" mass="9735">MAIVRIPTPLRKLTDGKEEVTANGGTIGEVIASLEENHPGIKARICDDSGQVRRFVNIFVNDEDIRFLQSLDTSVSEKDEISIVPAIAGG</sequence>
<accession>D0LKV5</accession>
<gene>
    <name evidence="1" type="ordered locus">Hoch_4177</name>
</gene>
<evidence type="ECO:0000313" key="2">
    <source>
        <dbReference type="Proteomes" id="UP000001880"/>
    </source>
</evidence>
<dbReference type="InterPro" id="IPR054834">
    <property type="entry name" value="SAMP1_3"/>
</dbReference>
<evidence type="ECO:0000313" key="1">
    <source>
        <dbReference type="EMBL" id="ACY16675.1"/>
    </source>
</evidence>
<dbReference type="OrthoDB" id="9156098at2"/>
<proteinExistence type="predicted"/>
<dbReference type="CDD" id="cd17074">
    <property type="entry name" value="Ubl_CysO_like"/>
    <property type="match status" value="1"/>
</dbReference>
<dbReference type="HOGENOM" id="CLU_114601_1_0_7"/>
<dbReference type="Proteomes" id="UP000001880">
    <property type="component" value="Chromosome"/>
</dbReference>
<name>D0LKV5_HALO1</name>
<dbReference type="STRING" id="502025.Hoch_4177"/>
<dbReference type="InterPro" id="IPR052045">
    <property type="entry name" value="Sulfur_Carrier/Prot_Modifier"/>
</dbReference>
<reference evidence="1 2" key="1">
    <citation type="journal article" date="2010" name="Stand. Genomic Sci.">
        <title>Complete genome sequence of Haliangium ochraceum type strain (SMP-2).</title>
        <authorList>
            <consortium name="US DOE Joint Genome Institute (JGI-PGF)"/>
            <person name="Ivanova N."/>
            <person name="Daum C."/>
            <person name="Lang E."/>
            <person name="Abt B."/>
            <person name="Kopitz M."/>
            <person name="Saunders E."/>
            <person name="Lapidus A."/>
            <person name="Lucas S."/>
            <person name="Glavina Del Rio T."/>
            <person name="Nolan M."/>
            <person name="Tice H."/>
            <person name="Copeland A."/>
            <person name="Cheng J.F."/>
            <person name="Chen F."/>
            <person name="Bruce D."/>
            <person name="Goodwin L."/>
            <person name="Pitluck S."/>
            <person name="Mavromatis K."/>
            <person name="Pati A."/>
            <person name="Mikhailova N."/>
            <person name="Chen A."/>
            <person name="Palaniappan K."/>
            <person name="Land M."/>
            <person name="Hauser L."/>
            <person name="Chang Y.J."/>
            <person name="Jeffries C.D."/>
            <person name="Detter J.C."/>
            <person name="Brettin T."/>
            <person name="Rohde M."/>
            <person name="Goker M."/>
            <person name="Bristow J."/>
            <person name="Markowitz V."/>
            <person name="Eisen J.A."/>
            <person name="Hugenholtz P."/>
            <person name="Kyrpides N.C."/>
            <person name="Klenk H.P."/>
        </authorList>
    </citation>
    <scope>NUCLEOTIDE SEQUENCE [LARGE SCALE GENOMIC DNA]</scope>
    <source>
        <strain evidence="2">DSM 14365 / CIP 107738 / JCM 11303 / AJ 13395 / SMP-2</strain>
    </source>
</reference>
<dbReference type="Gene3D" id="3.10.20.30">
    <property type="match status" value="1"/>
</dbReference>
<dbReference type="KEGG" id="hoh:Hoch_4177"/>
<dbReference type="AlphaFoldDB" id="D0LKV5"/>
<dbReference type="EMBL" id="CP001804">
    <property type="protein sequence ID" value="ACY16675.1"/>
    <property type="molecule type" value="Genomic_DNA"/>
</dbReference>
<keyword evidence="2" id="KW-1185">Reference proteome</keyword>
<dbReference type="InterPro" id="IPR003749">
    <property type="entry name" value="ThiS/MoaD-like"/>
</dbReference>
<dbReference type="PANTHER" id="PTHR38031:SF1">
    <property type="entry name" value="SULFUR CARRIER PROTEIN CYSO"/>
    <property type="match status" value="1"/>
</dbReference>
<dbReference type="NCBIfam" id="NF041918">
    <property type="entry name" value="SAMP1"/>
    <property type="match status" value="1"/>
</dbReference>
<dbReference type="eggNOG" id="COG1977">
    <property type="taxonomic scope" value="Bacteria"/>
</dbReference>
<organism evidence="1 2">
    <name type="scientific">Haliangium ochraceum (strain DSM 14365 / JCM 11303 / SMP-2)</name>
    <dbReference type="NCBI Taxonomy" id="502025"/>
    <lineage>
        <taxon>Bacteria</taxon>
        <taxon>Pseudomonadati</taxon>
        <taxon>Myxococcota</taxon>
        <taxon>Polyangia</taxon>
        <taxon>Haliangiales</taxon>
        <taxon>Kofleriaceae</taxon>
        <taxon>Haliangium</taxon>
    </lineage>
</organism>
<dbReference type="Pfam" id="PF02597">
    <property type="entry name" value="ThiS"/>
    <property type="match status" value="1"/>
</dbReference>
<dbReference type="InterPro" id="IPR012675">
    <property type="entry name" value="Beta-grasp_dom_sf"/>
</dbReference>
<dbReference type="RefSeq" id="WP_012829273.1">
    <property type="nucleotide sequence ID" value="NC_013440.1"/>
</dbReference>
<protein>
    <submittedName>
        <fullName evidence="1">ThiamineS protein</fullName>
    </submittedName>
</protein>